<feature type="transmembrane region" description="Helical" evidence="9">
    <location>
        <begin position="428"/>
        <end position="448"/>
    </location>
</feature>
<reference evidence="12" key="1">
    <citation type="submission" date="2015-01" db="EMBL/GenBank/DDBJ databases">
        <title>The Genome Sequence of Cryptococcus gattii MMRL2647.</title>
        <authorList>
            <consortium name="The Broad Institute Genomics Platform"/>
            <person name="Cuomo C."/>
            <person name="Litvintseva A."/>
            <person name="Chen Y."/>
            <person name="Heitman J."/>
            <person name="Sun S."/>
            <person name="Springer D."/>
            <person name="Dromer F."/>
            <person name="Young S."/>
            <person name="Zeng Q."/>
            <person name="Gargeya S."/>
            <person name="Abouelleil A."/>
            <person name="Alvarado L."/>
            <person name="Chapman S.B."/>
            <person name="Gainer-Dewar J."/>
            <person name="Goldberg J."/>
            <person name="Griggs A."/>
            <person name="Gujja S."/>
            <person name="Hansen M."/>
            <person name="Howarth C."/>
            <person name="Imamovic A."/>
            <person name="Larimer J."/>
            <person name="Murphy C."/>
            <person name="Naylor J."/>
            <person name="Pearson M."/>
            <person name="Priest M."/>
            <person name="Roberts A."/>
            <person name="Saif S."/>
            <person name="Shea T."/>
            <person name="Sykes S."/>
            <person name="Wortman J."/>
            <person name="Nusbaum C."/>
            <person name="Birren B."/>
        </authorList>
    </citation>
    <scope>NUCLEOTIDE SEQUENCE [LARGE SCALE GENOMIC DNA]</scope>
    <source>
        <strain evidence="12">IND107</strain>
    </source>
</reference>
<evidence type="ECO:0000256" key="7">
    <source>
        <dbReference type="ARBA" id="ARBA00049119"/>
    </source>
</evidence>
<feature type="transmembrane region" description="Helical" evidence="9">
    <location>
        <begin position="332"/>
        <end position="352"/>
    </location>
</feature>
<evidence type="ECO:0000256" key="4">
    <source>
        <dbReference type="ARBA" id="ARBA00022692"/>
    </source>
</evidence>
<feature type="transmembrane region" description="Helical" evidence="9">
    <location>
        <begin position="163"/>
        <end position="180"/>
    </location>
</feature>
<dbReference type="RefSeq" id="XP_066614400.1">
    <property type="nucleotide sequence ID" value="XM_066758016.1"/>
</dbReference>
<dbReference type="Pfam" id="PF00083">
    <property type="entry name" value="Sugar_tr"/>
    <property type="match status" value="1"/>
</dbReference>
<evidence type="ECO:0000256" key="1">
    <source>
        <dbReference type="ARBA" id="ARBA00004141"/>
    </source>
</evidence>
<feature type="transmembrane region" description="Helical" evidence="9">
    <location>
        <begin position="469"/>
        <end position="487"/>
    </location>
</feature>
<dbReference type="InterPro" id="IPR005828">
    <property type="entry name" value="MFS_sugar_transport-like"/>
</dbReference>
<evidence type="ECO:0000256" key="6">
    <source>
        <dbReference type="ARBA" id="ARBA00023136"/>
    </source>
</evidence>
<protein>
    <recommendedName>
        <fullName evidence="10">Major facilitator superfamily (MFS) profile domain-containing protein</fullName>
    </recommendedName>
</protein>
<feature type="transmembrane region" description="Helical" evidence="9">
    <location>
        <begin position="192"/>
        <end position="212"/>
    </location>
</feature>
<organism evidence="11 12">
    <name type="scientific">Cryptococcus tetragattii IND107</name>
    <dbReference type="NCBI Taxonomy" id="1296105"/>
    <lineage>
        <taxon>Eukaryota</taxon>
        <taxon>Fungi</taxon>
        <taxon>Dikarya</taxon>
        <taxon>Basidiomycota</taxon>
        <taxon>Agaricomycotina</taxon>
        <taxon>Tremellomycetes</taxon>
        <taxon>Tremellales</taxon>
        <taxon>Cryptococcaceae</taxon>
        <taxon>Cryptococcus</taxon>
        <taxon>Cryptococcus gattii species complex</taxon>
    </lineage>
</organism>
<keyword evidence="6 9" id="KW-0472">Membrane</keyword>
<evidence type="ECO:0000313" key="12">
    <source>
        <dbReference type="Proteomes" id="UP000054399"/>
    </source>
</evidence>
<dbReference type="PRINTS" id="PR00171">
    <property type="entry name" value="SUGRTRNSPORT"/>
</dbReference>
<comment type="similarity">
    <text evidence="2 8">Belongs to the major facilitator superfamily. Sugar transporter (TC 2.A.1.1) family.</text>
</comment>
<evidence type="ECO:0000313" key="11">
    <source>
        <dbReference type="EMBL" id="KAL0250213.1"/>
    </source>
</evidence>
<feature type="transmembrane region" description="Helical" evidence="9">
    <location>
        <begin position="372"/>
        <end position="389"/>
    </location>
</feature>
<comment type="subcellular location">
    <subcellularLocation>
        <location evidence="1">Membrane</location>
        <topology evidence="1">Multi-pass membrane protein</topology>
    </subcellularLocation>
</comment>
<keyword evidence="3 8" id="KW-0813">Transport</keyword>
<dbReference type="InterPro" id="IPR003663">
    <property type="entry name" value="Sugar/inositol_transpt"/>
</dbReference>
<dbReference type="Gene3D" id="1.20.1250.20">
    <property type="entry name" value="MFS general substrate transporter like domains"/>
    <property type="match status" value="1"/>
</dbReference>
<feature type="transmembrane region" description="Helical" evidence="9">
    <location>
        <begin position="106"/>
        <end position="126"/>
    </location>
</feature>
<evidence type="ECO:0000256" key="2">
    <source>
        <dbReference type="ARBA" id="ARBA00010992"/>
    </source>
</evidence>
<comment type="caution">
    <text evidence="11">The sequence shown here is derived from an EMBL/GenBank/DDBJ whole genome shotgun (WGS) entry which is preliminary data.</text>
</comment>
<gene>
    <name evidence="11" type="ORF">I308_103522</name>
</gene>
<evidence type="ECO:0000256" key="5">
    <source>
        <dbReference type="ARBA" id="ARBA00022989"/>
    </source>
</evidence>
<dbReference type="EMBL" id="ATAM02000005">
    <property type="protein sequence ID" value="KAL0250213.1"/>
    <property type="molecule type" value="Genomic_DNA"/>
</dbReference>
<dbReference type="InterPro" id="IPR050360">
    <property type="entry name" value="MFS_Sugar_Transporters"/>
</dbReference>
<dbReference type="NCBIfam" id="TIGR00879">
    <property type="entry name" value="SP"/>
    <property type="match status" value="1"/>
</dbReference>
<dbReference type="Proteomes" id="UP000054399">
    <property type="component" value="Unassembled WGS sequence"/>
</dbReference>
<dbReference type="PROSITE" id="PS50850">
    <property type="entry name" value="MFS"/>
    <property type="match status" value="1"/>
</dbReference>
<keyword evidence="12" id="KW-1185">Reference proteome</keyword>
<evidence type="ECO:0000259" key="10">
    <source>
        <dbReference type="PROSITE" id="PS50850"/>
    </source>
</evidence>
<dbReference type="SUPFAM" id="SSF103473">
    <property type="entry name" value="MFS general substrate transporter"/>
    <property type="match status" value="1"/>
</dbReference>
<dbReference type="PROSITE" id="PS00217">
    <property type="entry name" value="SUGAR_TRANSPORT_2"/>
    <property type="match status" value="1"/>
</dbReference>
<dbReference type="InterPro" id="IPR005829">
    <property type="entry name" value="Sugar_transporter_CS"/>
</dbReference>
<feature type="transmembrane region" description="Helical" evidence="9">
    <location>
        <begin position="398"/>
        <end position="416"/>
    </location>
</feature>
<evidence type="ECO:0000256" key="8">
    <source>
        <dbReference type="RuleBase" id="RU003346"/>
    </source>
</evidence>
<proteinExistence type="inferred from homology"/>
<dbReference type="PANTHER" id="PTHR48022">
    <property type="entry name" value="PLASTIDIC GLUCOSE TRANSPORTER 4"/>
    <property type="match status" value="1"/>
</dbReference>
<reference evidence="11 12" key="2">
    <citation type="submission" date="2024-01" db="EMBL/GenBank/DDBJ databases">
        <title>Comparative genomics of Cryptococcus and Kwoniella reveals pathogenesis evolution and contrasting modes of karyotype evolution via chromosome fusion or intercentromeric recombination.</title>
        <authorList>
            <person name="Coelho M.A."/>
            <person name="David-Palma M."/>
            <person name="Shea T."/>
            <person name="Bowers K."/>
            <person name="Mcginley-Smith S."/>
            <person name="Mohammad A.W."/>
            <person name="Gnirke A."/>
            <person name="Yurkov A.M."/>
            <person name="Nowrousian M."/>
            <person name="Sun S."/>
            <person name="Cuomo C.A."/>
            <person name="Heitman J."/>
        </authorList>
    </citation>
    <scope>NUCLEOTIDE SEQUENCE [LARGE SCALE GENOMIC DNA]</scope>
    <source>
        <strain evidence="11 12">IND107</strain>
    </source>
</reference>
<dbReference type="GeneID" id="91990378"/>
<feature type="transmembrane region" description="Helical" evidence="9">
    <location>
        <begin position="49"/>
        <end position="70"/>
    </location>
</feature>
<evidence type="ECO:0000256" key="3">
    <source>
        <dbReference type="ARBA" id="ARBA00022448"/>
    </source>
</evidence>
<dbReference type="PROSITE" id="PS00216">
    <property type="entry name" value="SUGAR_TRANSPORT_1"/>
    <property type="match status" value="1"/>
</dbReference>
<name>A0ABR3BVU5_9TREE</name>
<evidence type="ECO:0000256" key="9">
    <source>
        <dbReference type="SAM" id="Phobius"/>
    </source>
</evidence>
<sequence>MGRSHPPARDEIPPLASMGITLHPDTMAYVADPQALADAIGGNSLKDVFANWIVFGAAFSACMGGLLFGFDQGILSLVYVMPRFLKQFPEIDSTSGLPHTGLNKGLMTGLLELGAFLGAFQSGFLADRFSRKRTIGIGAIWFIVGSILQTTAFSYGHLTAGRFIGGVGIGLLSSTAPMYISEISPPNCRGAFLVLEGSSIVIGVVVMFYITYGTQYIPNSWCFRLPFLLQITPCVILVIGLWLLPYSPRWQVQVGRDQEALESLCRLRKLPATDPRIQAEWITMRADAIQAREVVVATHPRLVNSTGFAGELKLELAGWVDLFRPGVLNRTIIGIFLMLFQQFQGINALVYYSPTLFGELGLDTKLQIDLSGVLNIIQMIATCSAFFLLDRVGRKPPLIFGSIGNACSHFIVAGLIGKYQGKWDDHPAAAWTGVAFILYFMFSFGIGWSPVPWAIPAEISATSRRAKTVGLSVIANWLFNFIIGLITPPMIASIKYGTFIFFGAFSFMSLFWTIFFCPETKGKTLEDMDILFHTNAAHEERLARADIIALVCGSQQSAAFPRSGEKFDSTEHVEIASQV</sequence>
<feature type="domain" description="Major facilitator superfamily (MFS) profile" evidence="10">
    <location>
        <begin position="57"/>
        <end position="521"/>
    </location>
</feature>
<comment type="catalytic activity">
    <reaction evidence="7">
        <text>myo-inositol(out) + H(+)(out) = myo-inositol(in) + H(+)(in)</text>
        <dbReference type="Rhea" id="RHEA:60364"/>
        <dbReference type="ChEBI" id="CHEBI:15378"/>
        <dbReference type="ChEBI" id="CHEBI:17268"/>
    </reaction>
</comment>
<accession>A0ABR3BVU5</accession>
<dbReference type="InterPro" id="IPR036259">
    <property type="entry name" value="MFS_trans_sf"/>
</dbReference>
<feature type="transmembrane region" description="Helical" evidence="9">
    <location>
        <begin position="227"/>
        <end position="246"/>
    </location>
</feature>
<feature type="transmembrane region" description="Helical" evidence="9">
    <location>
        <begin position="138"/>
        <end position="157"/>
    </location>
</feature>
<keyword evidence="5 9" id="KW-1133">Transmembrane helix</keyword>
<keyword evidence="4 9" id="KW-0812">Transmembrane</keyword>
<dbReference type="PANTHER" id="PTHR48022:SF14">
    <property type="entry name" value="MAJOR FACILITATOR SUPERFAMILY (MFS) PROFILE DOMAIN-CONTAINING PROTEIN-RELATED"/>
    <property type="match status" value="1"/>
</dbReference>
<dbReference type="InterPro" id="IPR020846">
    <property type="entry name" value="MFS_dom"/>
</dbReference>
<feature type="transmembrane region" description="Helical" evidence="9">
    <location>
        <begin position="499"/>
        <end position="518"/>
    </location>
</feature>